<keyword evidence="2" id="KW-0830">Ubiquinone</keyword>
<keyword evidence="1" id="KW-0175">Coiled coil</keyword>
<reference evidence="2 3" key="1">
    <citation type="submission" date="2020-04" db="EMBL/GenBank/DDBJ databases">
        <title>Usitatibacter rugosus gen. nov., sp. nov. and Usitatibacter palustris sp. nov., novel members of Usitatibacteraceae fam. nov. within the order Nitrosomonadales isolated from soil.</title>
        <authorList>
            <person name="Huber K.J."/>
            <person name="Neumann-Schaal M."/>
            <person name="Geppert A."/>
            <person name="Luckner M."/>
            <person name="Wanner G."/>
            <person name="Overmann J."/>
        </authorList>
    </citation>
    <scope>NUCLEOTIDE SEQUENCE [LARGE SCALE GENOMIC DNA]</scope>
    <source>
        <strain evidence="2 3">Swamp67</strain>
    </source>
</reference>
<dbReference type="RefSeq" id="WP_171164642.1">
    <property type="nucleotide sequence ID" value="NZ_CP053073.1"/>
</dbReference>
<keyword evidence="3" id="KW-1185">Reference proteome</keyword>
<organism evidence="2 3">
    <name type="scientific">Usitatibacter palustris</name>
    <dbReference type="NCBI Taxonomy" id="2732487"/>
    <lineage>
        <taxon>Bacteria</taxon>
        <taxon>Pseudomonadati</taxon>
        <taxon>Pseudomonadota</taxon>
        <taxon>Betaproteobacteria</taxon>
        <taxon>Nitrosomonadales</taxon>
        <taxon>Usitatibacteraceae</taxon>
        <taxon>Usitatibacter</taxon>
    </lineage>
</organism>
<dbReference type="SUPFAM" id="SSF53335">
    <property type="entry name" value="S-adenosyl-L-methionine-dependent methyltransferases"/>
    <property type="match status" value="1"/>
</dbReference>
<dbReference type="InParanoid" id="A0A6M4HAB4"/>
<evidence type="ECO:0000313" key="3">
    <source>
        <dbReference type="Proteomes" id="UP000503096"/>
    </source>
</evidence>
<gene>
    <name evidence="2" type="ORF">DSM104440_03326</name>
</gene>
<dbReference type="GO" id="GO:0032259">
    <property type="term" value="P:methylation"/>
    <property type="evidence" value="ECO:0007669"/>
    <property type="project" value="UniProtKB-KW"/>
</dbReference>
<dbReference type="CDD" id="cd02440">
    <property type="entry name" value="AdoMet_MTases"/>
    <property type="match status" value="1"/>
</dbReference>
<dbReference type="AlphaFoldDB" id="A0A6M4HAB4"/>
<feature type="coiled-coil region" evidence="1">
    <location>
        <begin position="421"/>
        <end position="490"/>
    </location>
</feature>
<dbReference type="PANTHER" id="PTHR43861">
    <property type="entry name" value="TRANS-ACONITATE 2-METHYLTRANSFERASE-RELATED"/>
    <property type="match status" value="1"/>
</dbReference>
<dbReference type="EC" id="2.1.1.222" evidence="2"/>
<feature type="coiled-coil region" evidence="1">
    <location>
        <begin position="358"/>
        <end position="385"/>
    </location>
</feature>
<name>A0A6M4HAB4_9PROT</name>
<dbReference type="InterPro" id="IPR029063">
    <property type="entry name" value="SAM-dependent_MTases_sf"/>
</dbReference>
<accession>A0A6M4HAB4</accession>
<dbReference type="Pfam" id="PF13489">
    <property type="entry name" value="Methyltransf_23"/>
    <property type="match status" value="1"/>
</dbReference>
<evidence type="ECO:0000313" key="2">
    <source>
        <dbReference type="EMBL" id="QJR16491.1"/>
    </source>
</evidence>
<sequence length="537" mass="59467">MVTRCWCGTPTTGVFNKEYGACPACGGLVLLDLSVPGRKPVVDDEKDFYGKQYWLAHQAGDLGNPDIHARARSDLTERNLHWLAAILAYKLPPAAIVEVGCAHGSLVALLQMAGFDAAGSEMSPWVVEYARKTFGIRMHVGPVESLAVAPGSLDALAMMDVLEHLPDPAATLRRCLALLKTDGVLVIQTPQYREGVTHAQMLASADPFLEQLKPDEHLYLFTDRGLRKLLVDVGAPHQSFEPAIFAHYDMFVVASRKKVVRHAQADIDEALLASPGGRMVLALLDLRKRETALFSELASARSDIEFLKQKATTQVGGAPAADFSFVEADRVARGHVIENQGQRISQLEAEVHQRLGELNVLHDEAEALRNERNLVSAQKDDLQRNFDFVEADRIARGNVIEQQGQRISTLEGEVHRRLEELTSRETQAAALRAQVEALKSERSALEGQKADTQRNFDLVEADRRTRGSMIEQQALRIAELEREANTGAQELMTLGKAFDVLKGEHGDLGRQLGVLEQAAARDRSRWWHRLGRKLKLL</sequence>
<dbReference type="Gene3D" id="3.40.50.150">
    <property type="entry name" value="Vaccinia Virus protein VP39"/>
    <property type="match status" value="1"/>
</dbReference>
<keyword evidence="2" id="KW-0808">Transferase</keyword>
<dbReference type="EMBL" id="CP053073">
    <property type="protein sequence ID" value="QJR16491.1"/>
    <property type="molecule type" value="Genomic_DNA"/>
</dbReference>
<dbReference type="GO" id="GO:0102208">
    <property type="term" value="F:2-polyprenyl-6-hydroxyphenol methylase activity"/>
    <property type="evidence" value="ECO:0007669"/>
    <property type="project" value="UniProtKB-EC"/>
</dbReference>
<keyword evidence="2" id="KW-0489">Methyltransferase</keyword>
<evidence type="ECO:0000256" key="1">
    <source>
        <dbReference type="SAM" id="Coils"/>
    </source>
</evidence>
<proteinExistence type="predicted"/>
<dbReference type="KEGG" id="upl:DSM104440_03326"/>
<protein>
    <submittedName>
        <fullName evidence="2">Ubiquinone biosynthesis O-methyltransferase, mitochondrial</fullName>
        <ecNumber evidence="2">2.1.1.222</ecNumber>
    </submittedName>
</protein>
<dbReference type="Proteomes" id="UP000503096">
    <property type="component" value="Chromosome"/>
</dbReference>